<comment type="similarity">
    <text evidence="1">Belongs to the transposase 8 family.</text>
</comment>
<evidence type="ECO:0000256" key="1">
    <source>
        <dbReference type="ARBA" id="ARBA00009964"/>
    </source>
</evidence>
<evidence type="ECO:0000313" key="5">
    <source>
        <dbReference type="Proteomes" id="UP000229340"/>
    </source>
</evidence>
<evidence type="ECO:0000256" key="2">
    <source>
        <dbReference type="SAM" id="Coils"/>
    </source>
</evidence>
<feature type="coiled-coil region" evidence="2">
    <location>
        <begin position="64"/>
        <end position="91"/>
    </location>
</feature>
<dbReference type="PROSITE" id="PS50994">
    <property type="entry name" value="INTEGRASE"/>
    <property type="match status" value="1"/>
</dbReference>
<dbReference type="GO" id="GO:0004803">
    <property type="term" value="F:transposase activity"/>
    <property type="evidence" value="ECO:0007669"/>
    <property type="project" value="InterPro"/>
</dbReference>
<organism evidence="4 5">
    <name type="scientific">Faucicola osloensis</name>
    <name type="common">Moraxella osloensis</name>
    <dbReference type="NCBI Taxonomy" id="34062"/>
    <lineage>
        <taxon>Bacteria</taxon>
        <taxon>Pseudomonadati</taxon>
        <taxon>Pseudomonadota</taxon>
        <taxon>Gammaproteobacteria</taxon>
        <taxon>Moraxellales</taxon>
        <taxon>Moraxellaceae</taxon>
        <taxon>Faucicola</taxon>
    </lineage>
</organism>
<dbReference type="Proteomes" id="UP000229340">
    <property type="component" value="Plasmid pNP7-1"/>
</dbReference>
<keyword evidence="4" id="KW-0614">Plasmid</keyword>
<evidence type="ECO:0000313" key="4">
    <source>
        <dbReference type="EMBL" id="ATR79757.1"/>
    </source>
</evidence>
<dbReference type="GO" id="GO:0006313">
    <property type="term" value="P:DNA transposition"/>
    <property type="evidence" value="ECO:0007669"/>
    <property type="project" value="InterPro"/>
</dbReference>
<accession>A0A2D2LXK8</accession>
<dbReference type="Gene3D" id="3.30.420.10">
    <property type="entry name" value="Ribonuclease H-like superfamily/Ribonuclease H"/>
    <property type="match status" value="1"/>
</dbReference>
<dbReference type="AlphaFoldDB" id="A0A2D2LXK8"/>
<dbReference type="EMBL" id="CP024444">
    <property type="protein sequence ID" value="ATR79757.1"/>
    <property type="molecule type" value="Genomic_DNA"/>
</dbReference>
<dbReference type="Pfam" id="PF00665">
    <property type="entry name" value="rve"/>
    <property type="match status" value="1"/>
</dbReference>
<dbReference type="InterPro" id="IPR001584">
    <property type="entry name" value="Integrase_cat-core"/>
</dbReference>
<dbReference type="InterPro" id="IPR036388">
    <property type="entry name" value="WH-like_DNA-bd_sf"/>
</dbReference>
<dbReference type="PANTHER" id="PTHR46889">
    <property type="entry name" value="TRANSPOSASE INSF FOR INSERTION SEQUENCE IS3B-RELATED"/>
    <property type="match status" value="1"/>
</dbReference>
<dbReference type="Pfam" id="PF13276">
    <property type="entry name" value="HTH_21"/>
    <property type="match status" value="1"/>
</dbReference>
<dbReference type="InterPro" id="IPR048020">
    <property type="entry name" value="Transpos_IS3"/>
</dbReference>
<proteinExistence type="inferred from homology"/>
<dbReference type="NCBIfam" id="NF033516">
    <property type="entry name" value="transpos_IS3"/>
    <property type="match status" value="1"/>
</dbReference>
<keyword evidence="2" id="KW-0175">Coiled coil</keyword>
<dbReference type="PANTHER" id="PTHR46889:SF4">
    <property type="entry name" value="TRANSPOSASE INSO FOR INSERTION SEQUENCE ELEMENT IS911B-RELATED"/>
    <property type="match status" value="1"/>
</dbReference>
<dbReference type="SUPFAM" id="SSF46689">
    <property type="entry name" value="Homeodomain-like"/>
    <property type="match status" value="1"/>
</dbReference>
<dbReference type="InterPro" id="IPR050900">
    <property type="entry name" value="Transposase_IS3/IS150/IS904"/>
</dbReference>
<dbReference type="Pfam" id="PF13683">
    <property type="entry name" value="rve_3"/>
    <property type="match status" value="1"/>
</dbReference>
<dbReference type="InterPro" id="IPR036397">
    <property type="entry name" value="RNaseH_sf"/>
</dbReference>
<geneLocation type="plasmid" evidence="5">
    <name>pnp7-1</name>
</geneLocation>
<dbReference type="GO" id="GO:0003677">
    <property type="term" value="F:DNA binding"/>
    <property type="evidence" value="ECO:0007669"/>
    <property type="project" value="InterPro"/>
</dbReference>
<dbReference type="InterPro" id="IPR012337">
    <property type="entry name" value="RNaseH-like_sf"/>
</dbReference>
<name>A0A2D2LXK8_FAUOS</name>
<dbReference type="InterPro" id="IPR009057">
    <property type="entry name" value="Homeodomain-like_sf"/>
</dbReference>
<dbReference type="SUPFAM" id="SSF53098">
    <property type="entry name" value="Ribonuclease H-like"/>
    <property type="match status" value="1"/>
</dbReference>
<evidence type="ECO:0000259" key="3">
    <source>
        <dbReference type="PROSITE" id="PS50994"/>
    </source>
</evidence>
<dbReference type="GO" id="GO:0015074">
    <property type="term" value="P:DNA integration"/>
    <property type="evidence" value="ECO:0007669"/>
    <property type="project" value="InterPro"/>
</dbReference>
<feature type="domain" description="Integrase catalytic" evidence="3">
    <location>
        <begin position="233"/>
        <end position="424"/>
    </location>
</feature>
<dbReference type="Gene3D" id="1.10.10.10">
    <property type="entry name" value="Winged helix-like DNA-binding domain superfamily/Winged helix DNA-binding domain"/>
    <property type="match status" value="1"/>
</dbReference>
<dbReference type="RefSeq" id="WP_100271100.1">
    <property type="nucleotide sequence ID" value="NZ_CP024444.1"/>
</dbReference>
<protein>
    <submittedName>
        <fullName evidence="4">IS3 family transposase</fullName>
    </submittedName>
</protein>
<dbReference type="InterPro" id="IPR002514">
    <property type="entry name" value="Transposase_8"/>
</dbReference>
<reference evidence="5" key="1">
    <citation type="submission" date="2017-10" db="EMBL/GenBank/DDBJ databases">
        <title>Complete genome sequence of Moraxella osloensis NP7 isolated from human skin.</title>
        <authorList>
            <person name="Lee K."/>
            <person name="Lim J.Y."/>
            <person name="Hwang I."/>
        </authorList>
    </citation>
    <scope>NUCLEOTIDE SEQUENCE [LARGE SCALE GENOMIC DNA]</scope>
    <source>
        <strain evidence="5">NP7</strain>
        <plasmid evidence="5">pnp7-1</plasmid>
    </source>
</reference>
<dbReference type="InterPro" id="IPR025948">
    <property type="entry name" value="HTH-like_dom"/>
</dbReference>
<dbReference type="Pfam" id="PF01527">
    <property type="entry name" value="HTH_Tnp_1"/>
    <property type="match status" value="1"/>
</dbReference>
<sequence>MKSKQYPTEVKSRAVELLIESQKDYPSLWAAIQAIAPKFGCTPETLRSWHQKHLAKQNPVTISTESQAARIAELEREIRELKQANEIIRKAAGIGSPGGARPQTQVMVKFIDDEKEKYGVEPICKILPIAPSTYYRIKDEQDNPEKQSRRKQSDKHLMAQIKQIWQASGCRYGIRKVWHKLKQEGLPKLARCTVERLMKQLGIQGVWRGKGKITTKQRDDQDKPNDLVKRNFTADAPNKKRLLRSSAPQVADFTYIKTKSGWVYTAFVIDVFKRVIVGWKVSNHMDTQLVLDALNQALDARGRPSGVIHHSDKGSQYLSIKYGERLKQSGLAASVGTTGDSTSGIALRLAPGRSSASLFPRSDNALAESVNGLYKAEVIDYLKQEWDGVNDVALATLDWVHWYNYERLHSTNGYVSPERGLAKHCFARVQDGELCS</sequence>
<gene>
    <name evidence="4" type="ORF">NP7_10360</name>
</gene>